<dbReference type="InterPro" id="IPR034151">
    <property type="entry name" value="TOPRIM_DnaG_bac"/>
</dbReference>
<dbReference type="NCBIfam" id="TIGR01391">
    <property type="entry name" value="dnaG"/>
    <property type="match status" value="1"/>
</dbReference>
<evidence type="ECO:0000256" key="8">
    <source>
        <dbReference type="ARBA" id="ARBA00022833"/>
    </source>
</evidence>
<comment type="subunit">
    <text evidence="12">Monomer. Interacts with DnaB.</text>
</comment>
<dbReference type="HAMAP" id="MF_00974">
    <property type="entry name" value="DNA_primase_DnaG"/>
    <property type="match status" value="1"/>
</dbReference>
<dbReference type="InterPro" id="IPR013264">
    <property type="entry name" value="DNAG_N"/>
</dbReference>
<keyword evidence="9" id="KW-0460">Magnesium</keyword>
<dbReference type="InterPro" id="IPR006171">
    <property type="entry name" value="TOPRIM_dom"/>
</dbReference>
<evidence type="ECO:0000256" key="10">
    <source>
        <dbReference type="ARBA" id="ARBA00023125"/>
    </source>
</evidence>
<dbReference type="Gene3D" id="1.10.860.10">
    <property type="entry name" value="DNAb Helicase, Chain A"/>
    <property type="match status" value="1"/>
</dbReference>
<dbReference type="GO" id="GO:0005737">
    <property type="term" value="C:cytoplasm"/>
    <property type="evidence" value="ECO:0007669"/>
    <property type="project" value="TreeGrafter"/>
</dbReference>
<dbReference type="Gene3D" id="3.90.580.10">
    <property type="entry name" value="Zinc finger, CHC2-type domain"/>
    <property type="match status" value="1"/>
</dbReference>
<keyword evidence="3 12" id="KW-0808">Transferase</keyword>
<comment type="similarity">
    <text evidence="12 13">Belongs to the DnaG primase family.</text>
</comment>
<dbReference type="SUPFAM" id="SSF57783">
    <property type="entry name" value="Zinc beta-ribbon"/>
    <property type="match status" value="1"/>
</dbReference>
<dbReference type="Pfam" id="PF08275">
    <property type="entry name" value="DNAG_N"/>
    <property type="match status" value="1"/>
</dbReference>
<dbReference type="GO" id="GO:0003677">
    <property type="term" value="F:DNA binding"/>
    <property type="evidence" value="ECO:0007669"/>
    <property type="project" value="UniProtKB-KW"/>
</dbReference>
<dbReference type="RefSeq" id="WP_072916332.1">
    <property type="nucleotide sequence ID" value="NZ_FRAR01000024.1"/>
</dbReference>
<dbReference type="PANTHER" id="PTHR30313:SF2">
    <property type="entry name" value="DNA PRIMASE"/>
    <property type="match status" value="1"/>
</dbReference>
<dbReference type="Gene3D" id="3.40.1360.10">
    <property type="match status" value="1"/>
</dbReference>
<keyword evidence="11 12" id="KW-0804">Transcription</keyword>
<evidence type="ECO:0000313" key="17">
    <source>
        <dbReference type="EMBL" id="SHK80428.1"/>
    </source>
</evidence>
<dbReference type="Pfam" id="PF01807">
    <property type="entry name" value="Zn_ribbon_DnaG"/>
    <property type="match status" value="1"/>
</dbReference>
<evidence type="ECO:0000256" key="1">
    <source>
        <dbReference type="ARBA" id="ARBA00022478"/>
    </source>
</evidence>
<dbReference type="GO" id="GO:0000428">
    <property type="term" value="C:DNA-directed RNA polymerase complex"/>
    <property type="evidence" value="ECO:0007669"/>
    <property type="project" value="UniProtKB-KW"/>
</dbReference>
<dbReference type="EMBL" id="FRAR01000024">
    <property type="protein sequence ID" value="SHK80428.1"/>
    <property type="molecule type" value="Genomic_DNA"/>
</dbReference>
<dbReference type="InterPro" id="IPR050219">
    <property type="entry name" value="DnaG_primase"/>
</dbReference>
<dbReference type="InterPro" id="IPR006295">
    <property type="entry name" value="DNA_primase_DnaG"/>
</dbReference>
<keyword evidence="1 12" id="KW-0240">DNA-directed RNA polymerase</keyword>
<reference evidence="18" key="1">
    <citation type="submission" date="2016-11" db="EMBL/GenBank/DDBJ databases">
        <authorList>
            <person name="Varghese N."/>
            <person name="Submissions S."/>
        </authorList>
    </citation>
    <scope>NUCLEOTIDE SEQUENCE [LARGE SCALE GENOMIC DNA]</scope>
    <source>
        <strain evidence="18">DSM 10349</strain>
    </source>
</reference>
<evidence type="ECO:0000313" key="18">
    <source>
        <dbReference type="Proteomes" id="UP000183997"/>
    </source>
</evidence>
<evidence type="ECO:0000256" key="6">
    <source>
        <dbReference type="ARBA" id="ARBA00022723"/>
    </source>
</evidence>
<protein>
    <recommendedName>
        <fullName evidence="12 13">DNA primase</fullName>
        <ecNumber evidence="12">2.7.7.101</ecNumber>
    </recommendedName>
</protein>
<dbReference type="InterPro" id="IPR037068">
    <property type="entry name" value="DNA_primase_core_N_sf"/>
</dbReference>
<dbReference type="GO" id="GO:0003899">
    <property type="term" value="F:DNA-directed RNA polymerase activity"/>
    <property type="evidence" value="ECO:0007669"/>
    <property type="project" value="UniProtKB-UniRule"/>
</dbReference>
<dbReference type="FunFam" id="3.90.980.10:FF:000001">
    <property type="entry name" value="DNA primase"/>
    <property type="match status" value="1"/>
</dbReference>
<keyword evidence="6 12" id="KW-0479">Metal-binding</keyword>
<dbReference type="InterPro" id="IPR002694">
    <property type="entry name" value="Znf_CHC2"/>
</dbReference>
<evidence type="ECO:0000256" key="11">
    <source>
        <dbReference type="ARBA" id="ARBA00023163"/>
    </source>
</evidence>
<dbReference type="GO" id="GO:0006269">
    <property type="term" value="P:DNA replication, synthesis of primer"/>
    <property type="evidence" value="ECO:0007669"/>
    <property type="project" value="UniProtKB-UniRule"/>
</dbReference>
<evidence type="ECO:0000256" key="13">
    <source>
        <dbReference type="PIRNR" id="PIRNR002811"/>
    </source>
</evidence>
<dbReference type="CDD" id="cd03364">
    <property type="entry name" value="TOPRIM_DnaG_primases"/>
    <property type="match status" value="1"/>
</dbReference>
<feature type="compositionally biased region" description="Polar residues" evidence="15">
    <location>
        <begin position="439"/>
        <end position="455"/>
    </location>
</feature>
<dbReference type="InterPro" id="IPR036977">
    <property type="entry name" value="DNA_primase_Znf_CHC2"/>
</dbReference>
<evidence type="ECO:0000256" key="7">
    <source>
        <dbReference type="ARBA" id="ARBA00022771"/>
    </source>
</evidence>
<sequence>MVGRIPDAMIEDIRQRIDIVEVISRYVAMEKRGKNYLALCPFHQEKTPSFNINPEKQIFHCFGCGAGGNVFKFVMMVEGLSFPEAVKSLGAKVGVDIPEEISPRDQAYHKKKDRAYKIYSLVRDYYRFLLTSDTGAGAVQYLEKRQLSDAARNTFELGYAPPNWDSLTKLLLSKGISGEELTKLGLVQAKESGGFYDRFRNRIMFPIWDNQGRVIGFGGRTMGEDTPKYLNSPEGEFFNKGQLLYGLHIARKGIREQGYAVLMEGYMDVVSTFQKGVINAVASLGTAFTRDQGKLLMTYTHNVVIAYDADAAGTTATLRAAEILQELGAQVSVATLIGAKDPDEFIQSQGLAAWQQVIEKALSLIQFKLDQAVKKYGIQNSAAKERVLQEVLPNLAVVASPIELEDAIKQTATVLQVNWETVLEAIRNYKKNARKKSQLGDNSAKVSHNIASDSNYGKPKRAADARSQAETSLLRLILEDKIWLDRIAKELGTDFFQFEGYHKIFQACLKLGKDYTPTKVLDTLEEPLQSVVSQLLMQEIPRDHLDQILKDLICTIKKTSEKAKLEDLLVKLAAAEQAGNSQRVYELSREINTAMKSEGPERGVAT</sequence>
<dbReference type="InterPro" id="IPR030846">
    <property type="entry name" value="DnaG_bac"/>
</dbReference>
<dbReference type="PANTHER" id="PTHR30313">
    <property type="entry name" value="DNA PRIMASE"/>
    <property type="match status" value="1"/>
</dbReference>
<feature type="domain" description="Toprim" evidence="16">
    <location>
        <begin position="258"/>
        <end position="339"/>
    </location>
</feature>
<dbReference type="Pfam" id="PF13155">
    <property type="entry name" value="Toprim_2"/>
    <property type="match status" value="1"/>
</dbReference>
<accession>A0A1M6VG46</accession>
<comment type="cofactor">
    <cofactor evidence="12 13 14">
        <name>Zn(2+)</name>
        <dbReference type="ChEBI" id="CHEBI:29105"/>
    </cofactor>
    <text evidence="12 13 14">Binds 1 zinc ion per monomer.</text>
</comment>
<evidence type="ECO:0000256" key="14">
    <source>
        <dbReference type="PIRSR" id="PIRSR002811-1"/>
    </source>
</evidence>
<keyword evidence="4 12" id="KW-0548">Nucleotidyltransferase</keyword>
<dbReference type="Pfam" id="PF10410">
    <property type="entry name" value="DnaB_bind"/>
    <property type="match status" value="1"/>
</dbReference>
<dbReference type="STRING" id="1121421.SAMN02745123_03189"/>
<name>A0A1M6VG46_9FIRM</name>
<comment type="catalytic activity">
    <reaction evidence="12">
        <text>ssDNA + n NTP = ssDNA/pppN(pN)n-1 hybrid + (n-1) diphosphate.</text>
        <dbReference type="EC" id="2.7.7.101"/>
    </reaction>
</comment>
<dbReference type="SMART" id="SM00493">
    <property type="entry name" value="TOPRIM"/>
    <property type="match status" value="1"/>
</dbReference>
<dbReference type="SUPFAM" id="SSF56731">
    <property type="entry name" value="DNA primase core"/>
    <property type="match status" value="1"/>
</dbReference>
<dbReference type="GO" id="GO:1990077">
    <property type="term" value="C:primosome complex"/>
    <property type="evidence" value="ECO:0007669"/>
    <property type="project" value="UniProtKB-KW"/>
</dbReference>
<proteinExistence type="inferred from homology"/>
<dbReference type="AlphaFoldDB" id="A0A1M6VG46"/>
<dbReference type="InterPro" id="IPR016136">
    <property type="entry name" value="DNA_helicase_N/primase_C"/>
</dbReference>
<evidence type="ECO:0000256" key="12">
    <source>
        <dbReference type="HAMAP-Rule" id="MF_00974"/>
    </source>
</evidence>
<comment type="domain">
    <text evidence="12">Contains an N-terminal zinc-binding domain, a central core domain that contains the primase activity, and a C-terminal DnaB-binding domain.</text>
</comment>
<dbReference type="Gene3D" id="3.90.980.10">
    <property type="entry name" value="DNA primase, catalytic core, N-terminal domain"/>
    <property type="match status" value="1"/>
</dbReference>
<keyword evidence="2 12" id="KW-0639">Primosome</keyword>
<evidence type="ECO:0000256" key="4">
    <source>
        <dbReference type="ARBA" id="ARBA00022695"/>
    </source>
</evidence>
<feature type="zinc finger region" description="CHC2-type" evidence="12 14">
    <location>
        <begin position="40"/>
        <end position="64"/>
    </location>
</feature>
<keyword evidence="5 12" id="KW-0235">DNA replication</keyword>
<dbReference type="Proteomes" id="UP000183997">
    <property type="component" value="Unassembled WGS sequence"/>
</dbReference>
<dbReference type="OrthoDB" id="9803773at2"/>
<keyword evidence="18" id="KW-1185">Reference proteome</keyword>
<evidence type="ECO:0000256" key="5">
    <source>
        <dbReference type="ARBA" id="ARBA00022705"/>
    </source>
</evidence>
<comment type="function">
    <text evidence="12 13">RNA polymerase that catalyzes the synthesis of short RNA molecules used as primers for DNA polymerase during DNA replication.</text>
</comment>
<dbReference type="GO" id="GO:0008270">
    <property type="term" value="F:zinc ion binding"/>
    <property type="evidence" value="ECO:0007669"/>
    <property type="project" value="UniProtKB-UniRule"/>
</dbReference>
<evidence type="ECO:0000256" key="9">
    <source>
        <dbReference type="ARBA" id="ARBA00022842"/>
    </source>
</evidence>
<dbReference type="SMART" id="SM00400">
    <property type="entry name" value="ZnF_CHCC"/>
    <property type="match status" value="1"/>
</dbReference>
<organism evidence="17 18">
    <name type="scientific">Desulforamulus aeronauticus DSM 10349</name>
    <dbReference type="NCBI Taxonomy" id="1121421"/>
    <lineage>
        <taxon>Bacteria</taxon>
        <taxon>Bacillati</taxon>
        <taxon>Bacillota</taxon>
        <taxon>Clostridia</taxon>
        <taxon>Eubacteriales</taxon>
        <taxon>Peptococcaceae</taxon>
        <taxon>Desulforamulus</taxon>
    </lineage>
</organism>
<keyword evidence="10 12" id="KW-0238">DNA-binding</keyword>
<dbReference type="PIRSF" id="PIRSF002811">
    <property type="entry name" value="DnaG"/>
    <property type="match status" value="1"/>
</dbReference>
<feature type="region of interest" description="Disordered" evidence="15">
    <location>
        <begin position="437"/>
        <end position="463"/>
    </location>
</feature>
<gene>
    <name evidence="12" type="primary">dnaG</name>
    <name evidence="17" type="ORF">SAMN02745123_03189</name>
</gene>
<dbReference type="EC" id="2.7.7.101" evidence="12"/>
<dbReference type="PROSITE" id="PS50880">
    <property type="entry name" value="TOPRIM"/>
    <property type="match status" value="1"/>
</dbReference>
<keyword evidence="7 12" id="KW-0863">Zinc-finger</keyword>
<evidence type="ECO:0000256" key="2">
    <source>
        <dbReference type="ARBA" id="ARBA00022515"/>
    </source>
</evidence>
<dbReference type="FunFam" id="3.90.580.10:FF:000001">
    <property type="entry name" value="DNA primase"/>
    <property type="match status" value="1"/>
</dbReference>
<dbReference type="InterPro" id="IPR019475">
    <property type="entry name" value="DNA_primase_DnaB-bd"/>
</dbReference>
<keyword evidence="8 12" id="KW-0862">Zinc</keyword>
<evidence type="ECO:0000259" key="16">
    <source>
        <dbReference type="PROSITE" id="PS50880"/>
    </source>
</evidence>
<evidence type="ECO:0000256" key="15">
    <source>
        <dbReference type="SAM" id="MobiDB-lite"/>
    </source>
</evidence>
<evidence type="ECO:0000256" key="3">
    <source>
        <dbReference type="ARBA" id="ARBA00022679"/>
    </source>
</evidence>